<name>A0ACB8B9L2_9AGAM</name>
<accession>A0ACB8B9L2</accession>
<organism evidence="1 2">
    <name type="scientific">Leucogyrophana mollusca</name>
    <dbReference type="NCBI Taxonomy" id="85980"/>
    <lineage>
        <taxon>Eukaryota</taxon>
        <taxon>Fungi</taxon>
        <taxon>Dikarya</taxon>
        <taxon>Basidiomycota</taxon>
        <taxon>Agaricomycotina</taxon>
        <taxon>Agaricomycetes</taxon>
        <taxon>Agaricomycetidae</taxon>
        <taxon>Boletales</taxon>
        <taxon>Boletales incertae sedis</taxon>
        <taxon>Leucogyrophana</taxon>
    </lineage>
</organism>
<keyword evidence="2" id="KW-1185">Reference proteome</keyword>
<protein>
    <submittedName>
        <fullName evidence="1">Uncharacterized protein</fullName>
    </submittedName>
</protein>
<evidence type="ECO:0000313" key="1">
    <source>
        <dbReference type="EMBL" id="KAH7921995.1"/>
    </source>
</evidence>
<dbReference type="Proteomes" id="UP000790709">
    <property type="component" value="Unassembled WGS sequence"/>
</dbReference>
<gene>
    <name evidence="1" type="ORF">BV22DRAFT_1121755</name>
</gene>
<reference evidence="1" key="1">
    <citation type="journal article" date="2021" name="New Phytol.">
        <title>Evolutionary innovations through gain and loss of genes in the ectomycorrhizal Boletales.</title>
        <authorList>
            <person name="Wu G."/>
            <person name="Miyauchi S."/>
            <person name="Morin E."/>
            <person name="Kuo A."/>
            <person name="Drula E."/>
            <person name="Varga T."/>
            <person name="Kohler A."/>
            <person name="Feng B."/>
            <person name="Cao Y."/>
            <person name="Lipzen A."/>
            <person name="Daum C."/>
            <person name="Hundley H."/>
            <person name="Pangilinan J."/>
            <person name="Johnson J."/>
            <person name="Barry K."/>
            <person name="LaButti K."/>
            <person name="Ng V."/>
            <person name="Ahrendt S."/>
            <person name="Min B."/>
            <person name="Choi I.G."/>
            <person name="Park H."/>
            <person name="Plett J.M."/>
            <person name="Magnuson J."/>
            <person name="Spatafora J.W."/>
            <person name="Nagy L.G."/>
            <person name="Henrissat B."/>
            <person name="Grigoriev I.V."/>
            <person name="Yang Z.L."/>
            <person name="Xu J."/>
            <person name="Martin F.M."/>
        </authorList>
    </citation>
    <scope>NUCLEOTIDE SEQUENCE</scope>
    <source>
        <strain evidence="1">KUC20120723A-06</strain>
    </source>
</reference>
<dbReference type="EMBL" id="MU266502">
    <property type="protein sequence ID" value="KAH7921995.1"/>
    <property type="molecule type" value="Genomic_DNA"/>
</dbReference>
<proteinExistence type="predicted"/>
<evidence type="ECO:0000313" key="2">
    <source>
        <dbReference type="Proteomes" id="UP000790709"/>
    </source>
</evidence>
<comment type="caution">
    <text evidence="1">The sequence shown here is derived from an EMBL/GenBank/DDBJ whole genome shotgun (WGS) entry which is preliminary data.</text>
</comment>
<sequence length="556" mass="62377">MADTDPTSQSNYVQIATTHVAFDWAIDYDRKFISGSAVHDLLVKAESVTEVVFDTADLDIEVVEVGGQVVSYDLKPKHKVMGSALHIPFGQTLDAGATVTVKISYKTTKDCTALQWLDKEQTQGKAFPVLFSQCQPIYARALAPMQDTPSVKLTYSANVTSVLPVLLSARRVSPPSRGPAHGGKTIGVDEVTYTYDQPVPIPSYLLAIAAGNFRYHPFTVPDGKTWTSGVWAEPELIDAAFWEFSEDTTRFLATAEELVGPYRFGVYDLLVLPPSFPYGGMENPCLSFLTPTLIAGDRSLTAVVIHELTHSYFGNGVTHAHASHFWLNEGWTTYIERLLQQLLRTPAYRGMSFVIGYNSLVRALVQFADKPKYQRLVIPFEYGENPDSAYSRVPYEKGANFILHLERTLGGLNVFLPYVKDYVNTFMGHSITTAQWKDHLYSYYREHDQEKIAALDSIKWDEWFNAEGLELPVELEYELTLVEAANDLADRWNASRAVTDLSKLDFNATDLDVLDANQRCSRHLVFIERLQTFVAKIAIELSGLIMTYKFVRFPGP</sequence>